<organism evidence="3 4">
    <name type="scientific">Orchesella cincta</name>
    <name type="common">Springtail</name>
    <name type="synonym">Podura cincta</name>
    <dbReference type="NCBI Taxonomy" id="48709"/>
    <lineage>
        <taxon>Eukaryota</taxon>
        <taxon>Metazoa</taxon>
        <taxon>Ecdysozoa</taxon>
        <taxon>Arthropoda</taxon>
        <taxon>Hexapoda</taxon>
        <taxon>Collembola</taxon>
        <taxon>Entomobryomorpha</taxon>
        <taxon>Entomobryoidea</taxon>
        <taxon>Orchesellidae</taxon>
        <taxon>Orchesellinae</taxon>
        <taxon>Orchesella</taxon>
    </lineage>
</organism>
<evidence type="ECO:0000313" key="4">
    <source>
        <dbReference type="Proteomes" id="UP000094527"/>
    </source>
</evidence>
<protein>
    <submittedName>
        <fullName evidence="3">POZ-, AT hook-, and zinc finger-containing protein 1</fullName>
    </submittedName>
</protein>
<accession>A0A1D2MG41</accession>
<evidence type="ECO:0000256" key="1">
    <source>
        <dbReference type="SAM" id="MobiDB-lite"/>
    </source>
</evidence>
<gene>
    <name evidence="3" type="ORF">Ocin01_14847</name>
</gene>
<comment type="caution">
    <text evidence="3">The sequence shown here is derived from an EMBL/GenBank/DDBJ whole genome shotgun (WGS) entry which is preliminary data.</text>
</comment>
<dbReference type="EMBL" id="LJIJ01001406">
    <property type="protein sequence ID" value="ODM91834.1"/>
    <property type="molecule type" value="Genomic_DNA"/>
</dbReference>
<dbReference type="InterPro" id="IPR013087">
    <property type="entry name" value="Znf_C2H2_type"/>
</dbReference>
<feature type="domain" description="C2H2-type" evidence="2">
    <location>
        <begin position="67"/>
        <end position="89"/>
    </location>
</feature>
<feature type="compositionally biased region" description="Polar residues" evidence="1">
    <location>
        <begin position="208"/>
        <end position="220"/>
    </location>
</feature>
<dbReference type="AlphaFoldDB" id="A0A1D2MG41"/>
<sequence>MMNYLFYSPCDTCGVFVLPERMGTHKGHRHPVLTKGVRRKLMEVNRIKKEPNRDFLSGKDSKNQRFYKCHRCGLRTNRLIDMEGHVELHKEGSGAVPCTICNQIMLPEQMQAHLEANHTVSVRQQRPDRRRVKNPSLQCTQCPHQSKMKRQADQHSLLHLEGSGAVPCQKCGVYIRDIPYNSHRLHCIKYQNQQRMKAKLIANHEENSSGSLNSINTAVESTGDLE</sequence>
<proteinExistence type="predicted"/>
<reference evidence="3 4" key="1">
    <citation type="journal article" date="2016" name="Genome Biol. Evol.">
        <title>Gene Family Evolution Reflects Adaptation to Soil Environmental Stressors in the Genome of the Collembolan Orchesella cincta.</title>
        <authorList>
            <person name="Faddeeva-Vakhrusheva A."/>
            <person name="Derks M.F."/>
            <person name="Anvar S.Y."/>
            <person name="Agamennone V."/>
            <person name="Suring W."/>
            <person name="Smit S."/>
            <person name="van Straalen N.M."/>
            <person name="Roelofs D."/>
        </authorList>
    </citation>
    <scope>NUCLEOTIDE SEQUENCE [LARGE SCALE GENOMIC DNA]</scope>
    <source>
        <tissue evidence="3">Mixed pool</tissue>
    </source>
</reference>
<feature type="domain" description="C2H2-type" evidence="2">
    <location>
        <begin position="96"/>
        <end position="118"/>
    </location>
</feature>
<keyword evidence="4" id="KW-1185">Reference proteome</keyword>
<evidence type="ECO:0000313" key="3">
    <source>
        <dbReference type="EMBL" id="ODM91834.1"/>
    </source>
</evidence>
<evidence type="ECO:0000259" key="2">
    <source>
        <dbReference type="SMART" id="SM00355"/>
    </source>
</evidence>
<dbReference type="OrthoDB" id="3561125at2759"/>
<feature type="region of interest" description="Disordered" evidence="1">
    <location>
        <begin position="205"/>
        <end position="226"/>
    </location>
</feature>
<feature type="domain" description="C2H2-type" evidence="2">
    <location>
        <begin position="137"/>
        <end position="159"/>
    </location>
</feature>
<dbReference type="Proteomes" id="UP000094527">
    <property type="component" value="Unassembled WGS sequence"/>
</dbReference>
<name>A0A1D2MG41_ORCCI</name>
<dbReference type="SMART" id="SM00355">
    <property type="entry name" value="ZnF_C2H2"/>
    <property type="match status" value="3"/>
</dbReference>